<reference evidence="3 4" key="1">
    <citation type="submission" date="2016-08" db="EMBL/GenBank/DDBJ databases">
        <title>A Parts List for Fungal Cellulosomes Revealed by Comparative Genomics.</title>
        <authorList>
            <consortium name="DOE Joint Genome Institute"/>
            <person name="Haitjema C.H."/>
            <person name="Gilmore S.P."/>
            <person name="Henske J.K."/>
            <person name="Solomon K.V."/>
            <person name="De Groot R."/>
            <person name="Kuo A."/>
            <person name="Mondo S.J."/>
            <person name="Salamov A.A."/>
            <person name="Labutti K."/>
            <person name="Zhao Z."/>
            <person name="Chiniquy J."/>
            <person name="Barry K."/>
            <person name="Brewer H.M."/>
            <person name="Purvine S.O."/>
            <person name="Wright A.T."/>
            <person name="Boxma B."/>
            <person name="Van Alen T."/>
            <person name="Hackstein J.H."/>
            <person name="Baker S.E."/>
            <person name="Grigoriev I.V."/>
            <person name="O'Malley M.A."/>
        </authorList>
    </citation>
    <scope>NUCLEOTIDE SEQUENCE [LARGE SCALE GENOMIC DNA]</scope>
    <source>
        <strain evidence="3 4">G1</strain>
    </source>
</reference>
<name>A0A1Y2AR11_9FUNG</name>
<dbReference type="Gene3D" id="3.40.50.1820">
    <property type="entry name" value="alpha/beta hydrolase"/>
    <property type="match status" value="1"/>
</dbReference>
<proteinExistence type="predicted"/>
<feature type="domain" description="Alpha/beta hydrolase fold-3" evidence="2">
    <location>
        <begin position="74"/>
        <end position="283"/>
    </location>
</feature>
<dbReference type="EMBL" id="MCOG01000216">
    <property type="protein sequence ID" value="ORY25008.1"/>
    <property type="molecule type" value="Genomic_DNA"/>
</dbReference>
<dbReference type="SUPFAM" id="SSF53474">
    <property type="entry name" value="alpha/beta-Hydrolases"/>
    <property type="match status" value="1"/>
</dbReference>
<dbReference type="GO" id="GO:0016787">
    <property type="term" value="F:hydrolase activity"/>
    <property type="evidence" value="ECO:0007669"/>
    <property type="project" value="UniProtKB-KW"/>
</dbReference>
<evidence type="ECO:0000313" key="4">
    <source>
        <dbReference type="Proteomes" id="UP000193920"/>
    </source>
</evidence>
<sequence>MMSIGSKFSGLIKPLNINSNVRLNLKDSQKITTGKYLIDNVREGYSLIEKETLMKTKYLILTKNSNETAKKAIYYIHGGFYTEGLTTTYESFIYPLCDLRNDIEIYLLDYSLAPKNTYPTQLNEAQDVWNEILKKYTPNDIIIGSDSSGGNIALSLIQRIDERLFPKASFFISPWTDMTCSGKSYFNNYQKDITFGDVNSKLTKAKLIEFKNSKMYSFIGNANRDDPLVSPLFGNYKFFPKSLFIVGGNEMLLDDTLKIVEKIKIKGNEVELMNKENMSHNFPLYLNFIPEANEAYKKIKDFILESF</sequence>
<dbReference type="PANTHER" id="PTHR48081">
    <property type="entry name" value="AB HYDROLASE SUPERFAMILY PROTEIN C4A8.06C"/>
    <property type="match status" value="1"/>
</dbReference>
<dbReference type="InterPro" id="IPR050300">
    <property type="entry name" value="GDXG_lipolytic_enzyme"/>
</dbReference>
<keyword evidence="4" id="KW-1185">Reference proteome</keyword>
<evidence type="ECO:0000313" key="3">
    <source>
        <dbReference type="EMBL" id="ORY25008.1"/>
    </source>
</evidence>
<dbReference type="Pfam" id="PF07859">
    <property type="entry name" value="Abhydrolase_3"/>
    <property type="match status" value="1"/>
</dbReference>
<gene>
    <name evidence="3" type="ORF">LY90DRAFT_514330</name>
</gene>
<dbReference type="PANTHER" id="PTHR48081:SF31">
    <property type="entry name" value="STERYL ACETYL HYDROLASE MUG81-RELATED"/>
    <property type="match status" value="1"/>
</dbReference>
<dbReference type="Proteomes" id="UP000193920">
    <property type="component" value="Unassembled WGS sequence"/>
</dbReference>
<protein>
    <submittedName>
        <fullName evidence="3">Alpha/beta-hydrolase</fullName>
    </submittedName>
</protein>
<dbReference type="AlphaFoldDB" id="A0A1Y2AR11"/>
<comment type="caution">
    <text evidence="3">The sequence shown here is derived from an EMBL/GenBank/DDBJ whole genome shotgun (WGS) entry which is preliminary data.</text>
</comment>
<evidence type="ECO:0000256" key="1">
    <source>
        <dbReference type="ARBA" id="ARBA00022801"/>
    </source>
</evidence>
<organism evidence="3 4">
    <name type="scientific">Neocallimastix californiae</name>
    <dbReference type="NCBI Taxonomy" id="1754190"/>
    <lineage>
        <taxon>Eukaryota</taxon>
        <taxon>Fungi</taxon>
        <taxon>Fungi incertae sedis</taxon>
        <taxon>Chytridiomycota</taxon>
        <taxon>Chytridiomycota incertae sedis</taxon>
        <taxon>Neocallimastigomycetes</taxon>
        <taxon>Neocallimastigales</taxon>
        <taxon>Neocallimastigaceae</taxon>
        <taxon>Neocallimastix</taxon>
    </lineage>
</organism>
<keyword evidence="1 3" id="KW-0378">Hydrolase</keyword>
<evidence type="ECO:0000259" key="2">
    <source>
        <dbReference type="Pfam" id="PF07859"/>
    </source>
</evidence>
<dbReference type="STRING" id="1754190.A0A1Y2AR11"/>
<dbReference type="OrthoDB" id="408631at2759"/>
<dbReference type="InterPro" id="IPR029058">
    <property type="entry name" value="AB_hydrolase_fold"/>
</dbReference>
<accession>A0A1Y2AR11</accession>
<dbReference type="InterPro" id="IPR013094">
    <property type="entry name" value="AB_hydrolase_3"/>
</dbReference>